<dbReference type="GO" id="GO:0004523">
    <property type="term" value="F:RNA-DNA hybrid ribonuclease activity"/>
    <property type="evidence" value="ECO:0007669"/>
    <property type="project" value="InterPro"/>
</dbReference>
<dbReference type="Gene3D" id="3.30.420.10">
    <property type="entry name" value="Ribonuclease H-like superfamily/Ribonuclease H"/>
    <property type="match status" value="1"/>
</dbReference>
<evidence type="ECO:0000313" key="3">
    <source>
        <dbReference type="RefSeq" id="XP_018007031.1"/>
    </source>
</evidence>
<reference evidence="3" key="1">
    <citation type="submission" date="2025-08" db="UniProtKB">
        <authorList>
            <consortium name="RefSeq"/>
        </authorList>
    </citation>
    <scope>IDENTIFICATION</scope>
    <source>
        <tissue evidence="3">Whole organism</tissue>
    </source>
</reference>
<dbReference type="CDD" id="cd09276">
    <property type="entry name" value="Rnase_HI_RT_non_LTR"/>
    <property type="match status" value="1"/>
</dbReference>
<feature type="domain" description="RNase H type-1" evidence="1">
    <location>
        <begin position="130"/>
        <end position="254"/>
    </location>
</feature>
<accession>A0A8B7MZP8</accession>
<proteinExistence type="predicted"/>
<dbReference type="GeneID" id="108664850"/>
<dbReference type="AlphaFoldDB" id="A0A8B7MZP8"/>
<dbReference type="RefSeq" id="XP_018007031.1">
    <property type="nucleotide sequence ID" value="XM_018151542.1"/>
</dbReference>
<dbReference type="OMA" id="HTIPMAC"/>
<dbReference type="SUPFAM" id="SSF53098">
    <property type="entry name" value="Ribonuclease H-like"/>
    <property type="match status" value="1"/>
</dbReference>
<organism evidence="2 3">
    <name type="scientific">Hyalella azteca</name>
    <name type="common">Amphipod</name>
    <dbReference type="NCBI Taxonomy" id="294128"/>
    <lineage>
        <taxon>Eukaryota</taxon>
        <taxon>Metazoa</taxon>
        <taxon>Ecdysozoa</taxon>
        <taxon>Arthropoda</taxon>
        <taxon>Crustacea</taxon>
        <taxon>Multicrustacea</taxon>
        <taxon>Malacostraca</taxon>
        <taxon>Eumalacostraca</taxon>
        <taxon>Peracarida</taxon>
        <taxon>Amphipoda</taxon>
        <taxon>Senticaudata</taxon>
        <taxon>Talitrida</taxon>
        <taxon>Talitroidea</taxon>
        <taxon>Hyalellidae</taxon>
        <taxon>Hyalella</taxon>
    </lineage>
</organism>
<gene>
    <name evidence="3" type="primary">LOC108664850</name>
</gene>
<keyword evidence="2" id="KW-1185">Reference proteome</keyword>
<evidence type="ECO:0000313" key="2">
    <source>
        <dbReference type="Proteomes" id="UP000694843"/>
    </source>
</evidence>
<dbReference type="InterPro" id="IPR002156">
    <property type="entry name" value="RNaseH_domain"/>
</dbReference>
<dbReference type="InterPro" id="IPR036397">
    <property type="entry name" value="RNaseH_sf"/>
</dbReference>
<dbReference type="Pfam" id="PF00075">
    <property type="entry name" value="RNase_H"/>
    <property type="match status" value="1"/>
</dbReference>
<name>A0A8B7MZP8_HYAAZ</name>
<sequence length="403" mass="45120">MLGALRCTPTAKLEAEASLSPLRFRRPQLLTAYCCRILTIPRHPVRQLLLEYYPFALYDHLPMPLPLPGRAHQEFKALQLTPNNIHTIPMACRYVRPRFPALSTLAVATKPSLSDEQWHQCFQDLISQSYSNHTLVYTDGSVSQDRSGCAVYSTNFNLQAKLPPDTSIFTSELYAIYCAIKFISLPGNFVVFCDSLSCISALRSNVAPTHFLVPWIIEACSQLTIGKLTLEWVPGHSGIAGNVAADALARAALNLANTTNLALGTRDWKVKIAKHYCSVWHTAWSTLPAHITKSNLKLDSLTPTELPRPQQVAITRLRLETCLLTHSHLFTKSPPLTCSSCHCQQTIKHIFIDCPLCTQQQHTLRTACQQLNLPFSLSTLFSPPFDPEMIIQFLRKTQLLDSI</sequence>
<dbReference type="InterPro" id="IPR012337">
    <property type="entry name" value="RNaseH-like_sf"/>
</dbReference>
<dbReference type="OrthoDB" id="6375235at2759"/>
<dbReference type="GO" id="GO:0003676">
    <property type="term" value="F:nucleic acid binding"/>
    <property type="evidence" value="ECO:0007669"/>
    <property type="project" value="InterPro"/>
</dbReference>
<dbReference type="Proteomes" id="UP000694843">
    <property type="component" value="Unplaced"/>
</dbReference>
<evidence type="ECO:0000259" key="1">
    <source>
        <dbReference type="PROSITE" id="PS50879"/>
    </source>
</evidence>
<protein>
    <submittedName>
        <fullName evidence="3">Uncharacterized protein LOC108664850</fullName>
    </submittedName>
</protein>
<dbReference type="PROSITE" id="PS50879">
    <property type="entry name" value="RNASE_H_1"/>
    <property type="match status" value="1"/>
</dbReference>
<dbReference type="KEGG" id="hazt:108664850"/>